<dbReference type="Gene3D" id="3.90.1290.10">
    <property type="entry name" value="Plakin repeat"/>
    <property type="match status" value="2"/>
</dbReference>
<evidence type="ECO:0000256" key="3">
    <source>
        <dbReference type="SAM" id="MobiDB-lite"/>
    </source>
</evidence>
<name>A0A8C4R2X7_EPTBU</name>
<dbReference type="FunFam" id="3.90.1290.10:FF:000002">
    <property type="entry name" value="Plectin a"/>
    <property type="match status" value="1"/>
</dbReference>
<dbReference type="Pfam" id="PF00681">
    <property type="entry name" value="Plectin"/>
    <property type="match status" value="3"/>
</dbReference>
<dbReference type="SUPFAM" id="SSF75399">
    <property type="entry name" value="Plakin repeat"/>
    <property type="match status" value="3"/>
</dbReference>
<dbReference type="AlphaFoldDB" id="A0A8C4R2X7"/>
<dbReference type="InterPro" id="IPR035915">
    <property type="entry name" value="Plakin_repeat_sf"/>
</dbReference>
<dbReference type="GO" id="GO:0045104">
    <property type="term" value="P:intermediate filament cytoskeleton organization"/>
    <property type="evidence" value="ECO:0007669"/>
    <property type="project" value="InterPro"/>
</dbReference>
<dbReference type="Ensembl" id="ENSEBUT00000023493.1">
    <property type="protein sequence ID" value="ENSEBUP00000022917.1"/>
    <property type="gene ID" value="ENSEBUG00000014123.1"/>
</dbReference>
<dbReference type="GO" id="GO:0030506">
    <property type="term" value="F:ankyrin binding"/>
    <property type="evidence" value="ECO:0007669"/>
    <property type="project" value="TreeGrafter"/>
</dbReference>
<dbReference type="GO" id="GO:0031581">
    <property type="term" value="P:hemidesmosome assembly"/>
    <property type="evidence" value="ECO:0007669"/>
    <property type="project" value="TreeGrafter"/>
</dbReference>
<dbReference type="PANTHER" id="PTHR23169">
    <property type="entry name" value="ENVOPLAKIN"/>
    <property type="match status" value="1"/>
</dbReference>
<evidence type="ECO:0000313" key="4">
    <source>
        <dbReference type="Ensembl" id="ENSEBUP00000022917.1"/>
    </source>
</evidence>
<dbReference type="GO" id="GO:0008307">
    <property type="term" value="F:structural constituent of muscle"/>
    <property type="evidence" value="ECO:0007669"/>
    <property type="project" value="TreeGrafter"/>
</dbReference>
<evidence type="ECO:0000256" key="2">
    <source>
        <dbReference type="ARBA" id="ARBA00022737"/>
    </source>
</evidence>
<dbReference type="GO" id="GO:0045296">
    <property type="term" value="F:cadherin binding"/>
    <property type="evidence" value="ECO:0007669"/>
    <property type="project" value="TreeGrafter"/>
</dbReference>
<keyword evidence="2" id="KW-0677">Repeat</keyword>
<dbReference type="GO" id="GO:0048471">
    <property type="term" value="C:perinuclear region of cytoplasm"/>
    <property type="evidence" value="ECO:0007669"/>
    <property type="project" value="TreeGrafter"/>
</dbReference>
<feature type="compositionally biased region" description="Low complexity" evidence="3">
    <location>
        <begin position="459"/>
        <end position="488"/>
    </location>
</feature>
<dbReference type="GO" id="GO:0005882">
    <property type="term" value="C:intermediate filament"/>
    <property type="evidence" value="ECO:0007669"/>
    <property type="project" value="TreeGrafter"/>
</dbReference>
<dbReference type="GO" id="GO:0030056">
    <property type="term" value="C:hemidesmosome"/>
    <property type="evidence" value="ECO:0007669"/>
    <property type="project" value="TreeGrafter"/>
</dbReference>
<dbReference type="GO" id="GO:0042060">
    <property type="term" value="P:wound healing"/>
    <property type="evidence" value="ECO:0007669"/>
    <property type="project" value="TreeGrafter"/>
</dbReference>
<dbReference type="GO" id="GO:0005925">
    <property type="term" value="C:focal adhesion"/>
    <property type="evidence" value="ECO:0007669"/>
    <property type="project" value="TreeGrafter"/>
</dbReference>
<evidence type="ECO:0000256" key="1">
    <source>
        <dbReference type="ARBA" id="ARBA00022553"/>
    </source>
</evidence>
<dbReference type="SMART" id="SM00250">
    <property type="entry name" value="PLEC"/>
    <property type="match status" value="9"/>
</dbReference>
<evidence type="ECO:0000313" key="5">
    <source>
        <dbReference type="Proteomes" id="UP000694388"/>
    </source>
</evidence>
<dbReference type="PANTHER" id="PTHR23169:SF20">
    <property type="entry name" value="PLECTIN"/>
    <property type="match status" value="1"/>
</dbReference>
<protein>
    <submittedName>
        <fullName evidence="4">Uncharacterized protein</fullName>
    </submittedName>
</protein>
<accession>A0A8C4R2X7</accession>
<feature type="region of interest" description="Disordered" evidence="3">
    <location>
        <begin position="436"/>
        <end position="488"/>
    </location>
</feature>
<sequence length="488" mass="53629">MSNNDALRLTSLQLDTGGIVHPRLGLRIPIQIALVRGLLQKDMAEKLSGSDSTSGFYLDPSTNIRFSYKQLLDKCVIDRETGLLFLPVQARIHERRPSQTSSIRRSRVLIIDPTDNSQLTPYEAYCKEIIDLELYAQLSGKESEWEEVVTTDENGVVKSELFDRETGVRFNVDAALAKGLIDKQKLDHFRSGKMSPTEFVALLSKTSSKPYRLSPGLIPQSPNHNGHSSSSAGGELHSINKTTVAGIMDLQSLEKITISESMKRNLVDTITGQRLLEAQACTGGIISPFTGQRFSLQDAQLQGLIETSVAERITLAQRAYTGYENPKTGIWMSTAEAMCSGRLPYETGQRFLQAQVLTGGLVEPNTPGRVSLDEAERKGSIDARTARKLRDMSTCAQCLTCPKTKLKISLKEAIESSMIDPVTGLSFLEASATSTRGLPSPYSVHDGHSRSTSGRRTHSFSSSSDRQTPSPVRRRPSSPSYTSSFTTY</sequence>
<keyword evidence="1" id="KW-0597">Phosphoprotein</keyword>
<dbReference type="InterPro" id="IPR001101">
    <property type="entry name" value="Plectin_repeat"/>
</dbReference>
<dbReference type="GO" id="GO:0005200">
    <property type="term" value="F:structural constituent of cytoskeleton"/>
    <property type="evidence" value="ECO:0007669"/>
    <property type="project" value="TreeGrafter"/>
</dbReference>
<organism evidence="4 5">
    <name type="scientific">Eptatretus burgeri</name>
    <name type="common">Inshore hagfish</name>
    <dbReference type="NCBI Taxonomy" id="7764"/>
    <lineage>
        <taxon>Eukaryota</taxon>
        <taxon>Metazoa</taxon>
        <taxon>Chordata</taxon>
        <taxon>Craniata</taxon>
        <taxon>Vertebrata</taxon>
        <taxon>Cyclostomata</taxon>
        <taxon>Myxini</taxon>
        <taxon>Myxiniformes</taxon>
        <taxon>Myxinidae</taxon>
        <taxon>Eptatretinae</taxon>
        <taxon>Eptatretus</taxon>
    </lineage>
</organism>
<reference evidence="4" key="2">
    <citation type="submission" date="2025-09" db="UniProtKB">
        <authorList>
            <consortium name="Ensembl"/>
        </authorList>
    </citation>
    <scope>IDENTIFICATION</scope>
</reference>
<dbReference type="Proteomes" id="UP000694388">
    <property type="component" value="Unplaced"/>
</dbReference>
<feature type="region of interest" description="Disordered" evidence="3">
    <location>
        <begin position="215"/>
        <end position="235"/>
    </location>
</feature>
<dbReference type="GeneTree" id="ENSGT00940000162855"/>
<keyword evidence="5" id="KW-1185">Reference proteome</keyword>
<dbReference type="InterPro" id="IPR043197">
    <property type="entry name" value="Plakin"/>
</dbReference>
<dbReference type="Gene3D" id="3.30.160.780">
    <property type="match status" value="1"/>
</dbReference>
<proteinExistence type="predicted"/>
<reference evidence="4" key="1">
    <citation type="submission" date="2025-08" db="UniProtKB">
        <authorList>
            <consortium name="Ensembl"/>
        </authorList>
    </citation>
    <scope>IDENTIFICATION</scope>
</reference>
<dbReference type="GO" id="GO:0042383">
    <property type="term" value="C:sarcolemma"/>
    <property type="evidence" value="ECO:0007669"/>
    <property type="project" value="TreeGrafter"/>
</dbReference>